<feature type="compositionally biased region" description="Basic and acidic residues" evidence="8">
    <location>
        <begin position="7"/>
        <end position="17"/>
    </location>
</feature>
<sequence length="595" mass="65601">MAARSGSGERARRERPGPRLQAQPQAGDSGLCRGCLSLGLACPLCRRRRCCSGSGSRVPSPGADSGAGPLWQQPLGRRRKQQPGRRRRRRRLGEEAEEESAAAAAAGPEPEPVFRAPLVLTKAGDVREGLENQLRQYEPEKESLKEDDETVTAEIIQIILAEGEHEKRQMEKKKTIMEQVKRDEELARKWGRDFATDNMSDSENEEPVKHITTRQWGLAANNKLSSNSSGRFSSMLSIEEENRSWSTPVENNQGRRGTPRIEGRTKTSSVSAGSLVTNNVINILSSSENSRSNSAPNLSSEKRSANDPAPSGPAKRERSASPDSNDSISGEFNHFKPISCSPCTPPKKLPDGRVMKPKIVKSTPRNLGCGFHKPAAATTTYEVNPNLLQKWGQILQERHEEMVASKGTLISEDEGEDAVGRLGAESKIDAMEFASSSSSPGHQKNEYLDSLNSAPSQDNHQKVPESWSSRMESIPTQQASEEQGNRSQHSISTSSSDHTEAKKSKGSKSSSSQGKKRHHKTKHTAELKTKRTKWTVNNVGTTSVSSLDHSQQEDEDRRLAARLQRRLDAERTTVNRQKGSEDGYPLRTKTNFKSK</sequence>
<evidence type="ECO:0000256" key="2">
    <source>
        <dbReference type="ARBA" id="ARBA00004123"/>
    </source>
</evidence>
<dbReference type="GO" id="GO:0061630">
    <property type="term" value="F:ubiquitin protein ligase activity"/>
    <property type="evidence" value="ECO:0007669"/>
    <property type="project" value="UniProtKB-EC"/>
</dbReference>
<feature type="compositionally biased region" description="Polar residues" evidence="8">
    <location>
        <begin position="244"/>
        <end position="255"/>
    </location>
</feature>
<dbReference type="OrthoDB" id="8959987at2759"/>
<evidence type="ECO:0000256" key="6">
    <source>
        <dbReference type="ARBA" id="ARBA00022786"/>
    </source>
</evidence>
<dbReference type="AlphaFoldDB" id="A0A401T7X5"/>
<feature type="compositionally biased region" description="Low complexity" evidence="8">
    <location>
        <begin position="53"/>
        <end position="62"/>
    </location>
</feature>
<dbReference type="GO" id="GO:0006302">
    <property type="term" value="P:double-strand break repair"/>
    <property type="evidence" value="ECO:0007669"/>
    <property type="project" value="TreeGrafter"/>
</dbReference>
<evidence type="ECO:0000256" key="3">
    <source>
        <dbReference type="ARBA" id="ARBA00012483"/>
    </source>
</evidence>
<feature type="region of interest" description="Disordered" evidence="8">
    <location>
        <begin position="238"/>
        <end position="273"/>
    </location>
</feature>
<comment type="caution">
    <text evidence="9">The sequence shown here is derived from an EMBL/GenBank/DDBJ whole genome shotgun (WGS) entry which is preliminary data.</text>
</comment>
<comment type="catalytic activity">
    <reaction evidence="1">
        <text>S-ubiquitinyl-[E2 ubiquitin-conjugating enzyme]-L-cysteine + [acceptor protein]-L-lysine = [E2 ubiquitin-conjugating enzyme]-L-cysteine + N(6)-ubiquitinyl-[acceptor protein]-L-lysine.</text>
        <dbReference type="EC" id="2.3.2.27"/>
    </reaction>
</comment>
<evidence type="ECO:0000256" key="8">
    <source>
        <dbReference type="SAM" id="MobiDB-lite"/>
    </source>
</evidence>
<dbReference type="GO" id="GO:0035861">
    <property type="term" value="C:site of double-strand break"/>
    <property type="evidence" value="ECO:0007669"/>
    <property type="project" value="TreeGrafter"/>
</dbReference>
<feature type="compositionally biased region" description="Polar residues" evidence="8">
    <location>
        <begin position="534"/>
        <end position="549"/>
    </location>
</feature>
<evidence type="ECO:0000256" key="7">
    <source>
        <dbReference type="ARBA" id="ARBA00023242"/>
    </source>
</evidence>
<feature type="region of interest" description="Disordered" evidence="8">
    <location>
        <begin position="53"/>
        <end position="113"/>
    </location>
</feature>
<dbReference type="InterPro" id="IPR051657">
    <property type="entry name" value="RNF168/RNF169_E3_ubiq-ligase"/>
</dbReference>
<dbReference type="GO" id="GO:0005634">
    <property type="term" value="C:nucleus"/>
    <property type="evidence" value="ECO:0007669"/>
    <property type="project" value="UniProtKB-SubCell"/>
</dbReference>
<dbReference type="CDD" id="cd22249">
    <property type="entry name" value="UDM1_RNF168_RNF169-like"/>
    <property type="match status" value="1"/>
</dbReference>
<evidence type="ECO:0000256" key="4">
    <source>
        <dbReference type="ARBA" id="ARBA00022679"/>
    </source>
</evidence>
<feature type="compositionally biased region" description="Low complexity" evidence="8">
    <location>
        <begin position="487"/>
        <end position="496"/>
    </location>
</feature>
<feature type="compositionally biased region" description="Polar residues" evidence="8">
    <location>
        <begin position="321"/>
        <end position="330"/>
    </location>
</feature>
<feature type="region of interest" description="Disordered" evidence="8">
    <location>
        <begin position="287"/>
        <end position="354"/>
    </location>
</feature>
<organism evidence="9 10">
    <name type="scientific">Chiloscyllium punctatum</name>
    <name type="common">Brownbanded bambooshark</name>
    <name type="synonym">Hemiscyllium punctatum</name>
    <dbReference type="NCBI Taxonomy" id="137246"/>
    <lineage>
        <taxon>Eukaryota</taxon>
        <taxon>Metazoa</taxon>
        <taxon>Chordata</taxon>
        <taxon>Craniata</taxon>
        <taxon>Vertebrata</taxon>
        <taxon>Chondrichthyes</taxon>
        <taxon>Elasmobranchii</taxon>
        <taxon>Galeomorphii</taxon>
        <taxon>Galeoidea</taxon>
        <taxon>Orectolobiformes</taxon>
        <taxon>Hemiscylliidae</taxon>
        <taxon>Chiloscyllium</taxon>
    </lineage>
</organism>
<feature type="compositionally biased region" description="Basic and acidic residues" evidence="8">
    <location>
        <begin position="550"/>
        <end position="581"/>
    </location>
</feature>
<evidence type="ECO:0000256" key="5">
    <source>
        <dbReference type="ARBA" id="ARBA00022763"/>
    </source>
</evidence>
<evidence type="ECO:0000313" key="10">
    <source>
        <dbReference type="Proteomes" id="UP000287033"/>
    </source>
</evidence>
<protein>
    <recommendedName>
        <fullName evidence="3">RING-type E3 ubiquitin transferase</fullName>
        <ecNumber evidence="3">2.3.2.27</ecNumber>
    </recommendedName>
</protein>
<dbReference type="EC" id="2.3.2.27" evidence="3"/>
<keyword evidence="6" id="KW-0833">Ubl conjugation pathway</keyword>
<dbReference type="PANTHER" id="PTHR23328:SF2">
    <property type="entry name" value="E3 UBIQUITIN-PROTEIN LIGASE RNF169"/>
    <property type="match status" value="1"/>
</dbReference>
<dbReference type="EMBL" id="BEZZ01001245">
    <property type="protein sequence ID" value="GCC38738.1"/>
    <property type="molecule type" value="Genomic_DNA"/>
</dbReference>
<keyword evidence="4" id="KW-0808">Transferase</keyword>
<name>A0A401T7X5_CHIPU</name>
<evidence type="ECO:0000313" key="9">
    <source>
        <dbReference type="EMBL" id="GCC38738.1"/>
    </source>
</evidence>
<dbReference type="STRING" id="137246.A0A401T7X5"/>
<keyword evidence="5" id="KW-0227">DNA damage</keyword>
<feature type="region of interest" description="Disordered" evidence="8">
    <location>
        <begin position="1"/>
        <end position="31"/>
    </location>
</feature>
<feature type="region of interest" description="Disordered" evidence="8">
    <location>
        <begin position="433"/>
        <end position="595"/>
    </location>
</feature>
<keyword evidence="7" id="KW-0539">Nucleus</keyword>
<keyword evidence="10" id="KW-1185">Reference proteome</keyword>
<accession>A0A401T7X5</accession>
<evidence type="ECO:0000256" key="1">
    <source>
        <dbReference type="ARBA" id="ARBA00000900"/>
    </source>
</evidence>
<proteinExistence type="predicted"/>
<comment type="subcellular location">
    <subcellularLocation>
        <location evidence="2">Nucleus</location>
    </subcellularLocation>
</comment>
<feature type="compositionally biased region" description="Polar residues" evidence="8">
    <location>
        <begin position="466"/>
        <end position="486"/>
    </location>
</feature>
<feature type="compositionally biased region" description="Basic residues" evidence="8">
    <location>
        <begin position="76"/>
        <end position="91"/>
    </location>
</feature>
<dbReference type="GO" id="GO:0031491">
    <property type="term" value="F:nucleosome binding"/>
    <property type="evidence" value="ECO:0007669"/>
    <property type="project" value="TreeGrafter"/>
</dbReference>
<dbReference type="PANTHER" id="PTHR23328">
    <property type="entry name" value="RING-TYPE DOMAIN-CONTAINING PROTEIN"/>
    <property type="match status" value="1"/>
</dbReference>
<feature type="compositionally biased region" description="Low complexity" evidence="8">
    <location>
        <begin position="287"/>
        <end position="297"/>
    </location>
</feature>
<dbReference type="Proteomes" id="UP000287033">
    <property type="component" value="Unassembled WGS sequence"/>
</dbReference>
<gene>
    <name evidence="9" type="ORF">chiPu_0017254</name>
</gene>
<reference evidence="9 10" key="1">
    <citation type="journal article" date="2018" name="Nat. Ecol. Evol.">
        <title>Shark genomes provide insights into elasmobranch evolution and the origin of vertebrates.</title>
        <authorList>
            <person name="Hara Y"/>
            <person name="Yamaguchi K"/>
            <person name="Onimaru K"/>
            <person name="Kadota M"/>
            <person name="Koyanagi M"/>
            <person name="Keeley SD"/>
            <person name="Tatsumi K"/>
            <person name="Tanaka K"/>
            <person name="Motone F"/>
            <person name="Kageyama Y"/>
            <person name="Nozu R"/>
            <person name="Adachi N"/>
            <person name="Nishimura O"/>
            <person name="Nakagawa R"/>
            <person name="Tanegashima C"/>
            <person name="Kiyatake I"/>
            <person name="Matsumoto R"/>
            <person name="Murakumo K"/>
            <person name="Nishida K"/>
            <person name="Terakita A"/>
            <person name="Kuratani S"/>
            <person name="Sato K"/>
            <person name="Hyodo S Kuraku.S."/>
        </authorList>
    </citation>
    <scope>NUCLEOTIDE SEQUENCE [LARGE SCALE GENOMIC DNA]</scope>
</reference>